<evidence type="ECO:0000313" key="4">
    <source>
        <dbReference type="Proteomes" id="UP000280292"/>
    </source>
</evidence>
<sequence>MQTENVESEWLSIVLHLLPSAIWKRSGFTPFHEWGSTQANRYIDSITKVFTELAHSPKTAQTCDHIRAGYRRRSIERHMIYFRGVMPYGIAITRILHERMDAQSYI</sequence>
<dbReference type="AlphaFoldDB" id="A0A3M2VLQ5"/>
<protein>
    <submittedName>
        <fullName evidence="3">Plasmid stabilization element ParE</fullName>
    </submittedName>
</protein>
<dbReference type="Gene3D" id="3.30.2310.20">
    <property type="entry name" value="RelE-like"/>
    <property type="match status" value="1"/>
</dbReference>
<keyword evidence="2" id="KW-0472">Membrane</keyword>
<feature type="transmembrane region" description="Helical" evidence="2">
    <location>
        <begin position="80"/>
        <end position="97"/>
    </location>
</feature>
<accession>A0A3M2VLQ5</accession>
<organism evidence="3 4">
    <name type="scientific">Pseudomonas syringae pv. ribicola</name>
    <dbReference type="NCBI Taxonomy" id="55398"/>
    <lineage>
        <taxon>Bacteria</taxon>
        <taxon>Pseudomonadati</taxon>
        <taxon>Pseudomonadota</taxon>
        <taxon>Gammaproteobacteria</taxon>
        <taxon>Pseudomonadales</taxon>
        <taxon>Pseudomonadaceae</taxon>
        <taxon>Pseudomonas</taxon>
    </lineage>
</organism>
<reference evidence="3 4" key="1">
    <citation type="submission" date="2018-08" db="EMBL/GenBank/DDBJ databases">
        <title>Recombination of ecologically and evolutionarily significant loci maintains genetic cohesion in the Pseudomonas syringae species complex.</title>
        <authorList>
            <person name="Dillon M."/>
            <person name="Thakur S."/>
            <person name="Almeida R.N.D."/>
            <person name="Weir B.S."/>
            <person name="Guttman D.S."/>
        </authorList>
    </citation>
    <scope>NUCLEOTIDE SEQUENCE [LARGE SCALE GENOMIC DNA]</scope>
    <source>
        <strain evidence="3 4">ICMP 3883</strain>
    </source>
</reference>
<evidence type="ECO:0000256" key="1">
    <source>
        <dbReference type="ARBA" id="ARBA00022649"/>
    </source>
</evidence>
<dbReference type="Pfam" id="PF05016">
    <property type="entry name" value="ParE_toxin"/>
    <property type="match status" value="1"/>
</dbReference>
<keyword evidence="2" id="KW-0812">Transmembrane</keyword>
<dbReference type="Proteomes" id="UP000280292">
    <property type="component" value="Unassembled WGS sequence"/>
</dbReference>
<comment type="caution">
    <text evidence="3">The sequence shown here is derived from an EMBL/GenBank/DDBJ whole genome shotgun (WGS) entry which is preliminary data.</text>
</comment>
<dbReference type="InterPro" id="IPR007712">
    <property type="entry name" value="RelE/ParE_toxin"/>
</dbReference>
<keyword evidence="2" id="KW-1133">Transmembrane helix</keyword>
<evidence type="ECO:0000313" key="3">
    <source>
        <dbReference type="EMBL" id="RML40197.1"/>
    </source>
</evidence>
<evidence type="ECO:0000256" key="2">
    <source>
        <dbReference type="SAM" id="Phobius"/>
    </source>
</evidence>
<dbReference type="InterPro" id="IPR035093">
    <property type="entry name" value="RelE/ParE_toxin_dom_sf"/>
</dbReference>
<keyword evidence="1" id="KW-1277">Toxin-antitoxin system</keyword>
<proteinExistence type="predicted"/>
<dbReference type="EMBL" id="RBNR01000299">
    <property type="protein sequence ID" value="RML40197.1"/>
    <property type="molecule type" value="Genomic_DNA"/>
</dbReference>
<gene>
    <name evidence="3" type="ORF">ALQ95_101889</name>
</gene>
<name>A0A3M2VLQ5_PSESI</name>